<keyword evidence="7" id="KW-0472">Membrane</keyword>
<dbReference type="PROSITE" id="PS00211">
    <property type="entry name" value="ABC_TRANSPORTER_1"/>
    <property type="match status" value="1"/>
</dbReference>
<dbReference type="PANTHER" id="PTHR43166">
    <property type="entry name" value="AMINO ACID IMPORT ATP-BINDING PROTEIN"/>
    <property type="match status" value="1"/>
</dbReference>
<dbReference type="InterPro" id="IPR027417">
    <property type="entry name" value="P-loop_NTPase"/>
</dbReference>
<proteinExistence type="predicted"/>
<dbReference type="Pfam" id="PF00005">
    <property type="entry name" value="ABC_tran"/>
    <property type="match status" value="1"/>
</dbReference>
<keyword evidence="5 9" id="KW-0067">ATP-binding</keyword>
<accession>A0ABQ4PMT5</accession>
<dbReference type="PANTHER" id="PTHR43166:SF6">
    <property type="entry name" value="PHOSPHONATES IMPORT ATP-BINDING PROTEIN PHNC"/>
    <property type="match status" value="1"/>
</dbReference>
<evidence type="ECO:0000256" key="7">
    <source>
        <dbReference type="ARBA" id="ARBA00023136"/>
    </source>
</evidence>
<dbReference type="PROSITE" id="PS50893">
    <property type="entry name" value="ABC_TRANSPORTER_2"/>
    <property type="match status" value="1"/>
</dbReference>
<gene>
    <name evidence="9" type="primary">phnC1</name>
    <name evidence="9" type="ORF">TUM4438_33270</name>
</gene>
<dbReference type="SMART" id="SM00382">
    <property type="entry name" value="AAA"/>
    <property type="match status" value="1"/>
</dbReference>
<name>A0ABQ4PMT5_9GAMM</name>
<evidence type="ECO:0000256" key="1">
    <source>
        <dbReference type="ARBA" id="ARBA00004417"/>
    </source>
</evidence>
<dbReference type="RefSeq" id="WP_220782289.1">
    <property type="nucleotide sequence ID" value="NZ_BPEY01000070.1"/>
</dbReference>
<protein>
    <submittedName>
        <fullName evidence="9">Phosphonates import ATP-binding protein PhnC 1</fullName>
    </submittedName>
</protein>
<feature type="domain" description="ABC transporter" evidence="8">
    <location>
        <begin position="2"/>
        <end position="218"/>
    </location>
</feature>
<evidence type="ECO:0000256" key="3">
    <source>
        <dbReference type="ARBA" id="ARBA00022475"/>
    </source>
</evidence>
<comment type="caution">
    <text evidence="9">The sequence shown here is derived from an EMBL/GenBank/DDBJ whole genome shotgun (WGS) entry which is preliminary data.</text>
</comment>
<dbReference type="InterPro" id="IPR017871">
    <property type="entry name" value="ABC_transporter-like_CS"/>
</dbReference>
<keyword evidence="3" id="KW-1003">Cell membrane</keyword>
<organism evidence="9 10">
    <name type="scientific">Shewanella sairae</name>
    <dbReference type="NCBI Taxonomy" id="190310"/>
    <lineage>
        <taxon>Bacteria</taxon>
        <taxon>Pseudomonadati</taxon>
        <taxon>Pseudomonadota</taxon>
        <taxon>Gammaproteobacteria</taxon>
        <taxon>Alteromonadales</taxon>
        <taxon>Shewanellaceae</taxon>
        <taxon>Shewanella</taxon>
    </lineage>
</organism>
<evidence type="ECO:0000313" key="10">
    <source>
        <dbReference type="Proteomes" id="UP000887104"/>
    </source>
</evidence>
<dbReference type="InterPro" id="IPR003593">
    <property type="entry name" value="AAA+_ATPase"/>
</dbReference>
<dbReference type="GO" id="GO:0005524">
    <property type="term" value="F:ATP binding"/>
    <property type="evidence" value="ECO:0007669"/>
    <property type="project" value="UniProtKB-KW"/>
</dbReference>
<dbReference type="Proteomes" id="UP000887104">
    <property type="component" value="Unassembled WGS sequence"/>
</dbReference>
<keyword evidence="10" id="KW-1185">Reference proteome</keyword>
<keyword evidence="4" id="KW-0547">Nucleotide-binding</keyword>
<evidence type="ECO:0000313" key="9">
    <source>
        <dbReference type="EMBL" id="GIU49504.1"/>
    </source>
</evidence>
<dbReference type="Gene3D" id="3.40.50.300">
    <property type="entry name" value="P-loop containing nucleotide triphosphate hydrolases"/>
    <property type="match status" value="1"/>
</dbReference>
<evidence type="ECO:0000256" key="4">
    <source>
        <dbReference type="ARBA" id="ARBA00022741"/>
    </source>
</evidence>
<comment type="subcellular location">
    <subcellularLocation>
        <location evidence="1">Cell inner membrane</location>
        <topology evidence="1">Peripheral membrane protein</topology>
    </subcellularLocation>
</comment>
<keyword evidence="6" id="KW-1278">Translocase</keyword>
<evidence type="ECO:0000256" key="2">
    <source>
        <dbReference type="ARBA" id="ARBA00022448"/>
    </source>
</evidence>
<dbReference type="InterPro" id="IPR050086">
    <property type="entry name" value="MetN_ABC_transporter-like"/>
</dbReference>
<keyword evidence="2" id="KW-0813">Transport</keyword>
<dbReference type="SUPFAM" id="SSF52540">
    <property type="entry name" value="P-loop containing nucleoside triphosphate hydrolases"/>
    <property type="match status" value="1"/>
</dbReference>
<dbReference type="InterPro" id="IPR003439">
    <property type="entry name" value="ABC_transporter-like_ATP-bd"/>
</dbReference>
<evidence type="ECO:0000256" key="6">
    <source>
        <dbReference type="ARBA" id="ARBA00022967"/>
    </source>
</evidence>
<sequence length="238" mass="26174">MLALSNVVIHFDGKEALNIASLSIKAGEKVAIVGPSGSGKSTLVHHIYELLRPSAALCSQRQGLVENLSVYHNIFMGALNRHSWFYNLINLALPFKQPLNEIGQIMDRLELSCPLTQPTASLSGGQRQRVALGRALFQQQAVFIGDEPFSALDPIMGQRLLAEVLSAHDTVIMVLHDVNMALENFDRIIGLQAGQKILDCPVDELNFETLQDFYQQAGSCQQNLTAEYSSELDLAKNV</sequence>
<reference evidence="9" key="1">
    <citation type="submission" date="2021-05" db="EMBL/GenBank/DDBJ databases">
        <title>Molecular characterization for Shewanella algae harboring chromosomal blaOXA-55-like strains isolated from clinical and environment sample.</title>
        <authorList>
            <person name="Ohama Y."/>
            <person name="Aoki K."/>
            <person name="Harada S."/>
            <person name="Moriya K."/>
            <person name="Ishii Y."/>
            <person name="Tateda K."/>
        </authorList>
    </citation>
    <scope>NUCLEOTIDE SEQUENCE</scope>
    <source>
        <strain evidence="9">JCM 11563</strain>
    </source>
</reference>
<evidence type="ECO:0000256" key="5">
    <source>
        <dbReference type="ARBA" id="ARBA00022840"/>
    </source>
</evidence>
<evidence type="ECO:0000259" key="8">
    <source>
        <dbReference type="PROSITE" id="PS50893"/>
    </source>
</evidence>
<dbReference type="EMBL" id="BPEY01000070">
    <property type="protein sequence ID" value="GIU49504.1"/>
    <property type="molecule type" value="Genomic_DNA"/>
</dbReference>